<evidence type="ECO:0000256" key="1">
    <source>
        <dbReference type="SAM" id="Phobius"/>
    </source>
</evidence>
<evidence type="ECO:0000313" key="3">
    <source>
        <dbReference type="Proteomes" id="UP001147148"/>
    </source>
</evidence>
<dbReference type="Proteomes" id="UP001147148">
    <property type="component" value="Unassembled WGS sequence"/>
</dbReference>
<keyword evidence="1" id="KW-1133">Transmembrane helix</keyword>
<sequence length="61" mass="6980">MTKLYVMRFFLALICSFLAGVVVEQCHLVYIPMFVLMLGVIGAFMYDEIEYAAKEEGRHDG</sequence>
<keyword evidence="1" id="KW-0812">Transmembrane</keyword>
<organism evidence="2 3">
    <name type="scientific">Vagococcus proximus</name>
    <dbReference type="NCBI Taxonomy" id="2991417"/>
    <lineage>
        <taxon>Bacteria</taxon>
        <taxon>Bacillati</taxon>
        <taxon>Bacillota</taxon>
        <taxon>Bacilli</taxon>
        <taxon>Lactobacillales</taxon>
        <taxon>Enterococcaceae</taxon>
        <taxon>Vagococcus</taxon>
    </lineage>
</organism>
<proteinExistence type="predicted"/>
<protein>
    <submittedName>
        <fullName evidence="2">Uncharacterized protein</fullName>
    </submittedName>
</protein>
<name>A0ABT5X2V4_9ENTE</name>
<dbReference type="RefSeq" id="WP_275471830.1">
    <property type="nucleotide sequence ID" value="NZ_JAPDSH010000006.1"/>
</dbReference>
<reference evidence="2" key="1">
    <citation type="submission" date="2022-10" db="EMBL/GenBank/DDBJ databases">
        <title>Vagococcus sp. isolated from poultry meat.</title>
        <authorList>
            <person name="Johansson P."/>
            <person name="Bjorkroth J."/>
        </authorList>
    </citation>
    <scope>NUCLEOTIDE SEQUENCE</scope>
    <source>
        <strain evidence="2">PNs007</strain>
    </source>
</reference>
<gene>
    <name evidence="2" type="ORF">OL233_08105</name>
</gene>
<dbReference type="EMBL" id="JAPDSH010000006">
    <property type="protein sequence ID" value="MDF0480244.1"/>
    <property type="molecule type" value="Genomic_DNA"/>
</dbReference>
<feature type="transmembrane region" description="Helical" evidence="1">
    <location>
        <begin position="5"/>
        <end position="23"/>
    </location>
</feature>
<keyword evidence="3" id="KW-1185">Reference proteome</keyword>
<comment type="caution">
    <text evidence="2">The sequence shown here is derived from an EMBL/GenBank/DDBJ whole genome shotgun (WGS) entry which is preliminary data.</text>
</comment>
<evidence type="ECO:0000313" key="2">
    <source>
        <dbReference type="EMBL" id="MDF0480244.1"/>
    </source>
</evidence>
<accession>A0ABT5X2V4</accession>
<keyword evidence="1" id="KW-0472">Membrane</keyword>
<feature type="transmembrane region" description="Helical" evidence="1">
    <location>
        <begin position="29"/>
        <end position="46"/>
    </location>
</feature>